<proteinExistence type="predicted"/>
<dbReference type="AlphaFoldDB" id="A0AA46Y885"/>
<accession>A0AA46Y885</accession>
<reference evidence="1" key="1">
    <citation type="submission" date="2022-06" db="EMBL/GenBank/DDBJ databases">
        <title>Dynamics of rice microbiomes reveals core vertical transmitted seed endophytes.</title>
        <authorList>
            <person name="Liao K."/>
            <person name="Zhang X."/>
        </authorList>
    </citation>
    <scope>NUCLEOTIDE SEQUENCE</scope>
    <source>
        <strain evidence="1">JR3-14</strain>
    </source>
</reference>
<dbReference type="EMBL" id="CP099534">
    <property type="protein sequence ID" value="UYK88529.1"/>
    <property type="molecule type" value="Genomic_DNA"/>
</dbReference>
<evidence type="ECO:0000313" key="1">
    <source>
        <dbReference type="EMBL" id="UYK88529.1"/>
    </source>
</evidence>
<protein>
    <submittedName>
        <fullName evidence="1">Uncharacterized protein</fullName>
    </submittedName>
</protein>
<organism evidence="1 2">
    <name type="scientific">Xanthomonas sacchari</name>
    <dbReference type="NCBI Taxonomy" id="56458"/>
    <lineage>
        <taxon>Bacteria</taxon>
        <taxon>Pseudomonadati</taxon>
        <taxon>Pseudomonadota</taxon>
        <taxon>Gammaproteobacteria</taxon>
        <taxon>Lysobacterales</taxon>
        <taxon>Lysobacteraceae</taxon>
        <taxon>Xanthomonas</taxon>
    </lineage>
</organism>
<evidence type="ECO:0000313" key="2">
    <source>
        <dbReference type="Proteomes" id="UP001164392"/>
    </source>
</evidence>
<gene>
    <name evidence="1" type="ORF">NG824_18980</name>
</gene>
<sequence length="282" mass="29868">MAIDVALTRDAPRAVRWHVCAIALAMALLLVPACTSIEVPPANLIAKEGAHATAVTRIGPVFVVRTVSVLPGSARTAKKFTVIDECRSGQLHVALRRQESAEPYAVPACSAVLAALQYAVAASDLPDLELKLTVDLISPGRQLIARTSSLATAGGASTRYAFALDKESDLAAANVVSTTAHETFHLLRRLNGTTSEMQEEERLAYTMGACAQLQALGWVRSKDLPSIAFPQHAEGVSGSVNASNVAGILATKDFMQFMRDGMVTKDAPEGLAMAHFCQSALE</sequence>
<name>A0AA46Y885_9XANT</name>
<dbReference type="RefSeq" id="WP_267083829.1">
    <property type="nucleotide sequence ID" value="NZ_CP099534.1"/>
</dbReference>
<dbReference type="Proteomes" id="UP001164392">
    <property type="component" value="Chromosome"/>
</dbReference>